<evidence type="ECO:0000313" key="3">
    <source>
        <dbReference type="Proteomes" id="UP000736856"/>
    </source>
</evidence>
<protein>
    <recommendedName>
        <fullName evidence="1">CD-NTase-associated protein 12/Pycsar effector protein TIR domain-containing protein</fullName>
    </recommendedName>
</protein>
<dbReference type="Pfam" id="PF10137">
    <property type="entry name" value="CAP12-PCTIR_TIR"/>
    <property type="match status" value="1"/>
</dbReference>
<dbReference type="EMBL" id="SEOL01000005">
    <property type="protein sequence ID" value="MBL0849096.1"/>
    <property type="molecule type" value="Genomic_DNA"/>
</dbReference>
<comment type="caution">
    <text evidence="2">The sequence shown here is derived from an EMBL/GenBank/DDBJ whole genome shotgun (WGS) entry which is preliminary data.</text>
</comment>
<evidence type="ECO:0000313" key="2">
    <source>
        <dbReference type="EMBL" id="MBL0849096.1"/>
    </source>
</evidence>
<feature type="domain" description="CD-NTase-associated protein 12/Pycsar effector protein TIR" evidence="1">
    <location>
        <begin position="93"/>
        <end position="218"/>
    </location>
</feature>
<dbReference type="Proteomes" id="UP000736856">
    <property type="component" value="Unassembled WGS sequence"/>
</dbReference>
<dbReference type="GO" id="GO:0050135">
    <property type="term" value="F:NADP+ nucleosidase activity"/>
    <property type="evidence" value="ECO:0007669"/>
    <property type="project" value="InterPro"/>
</dbReference>
<name>A0A937AQJ1_9HYPH</name>
<organism evidence="2 3">
    <name type="scientific">Candidatus Liberibacter ctenarytainae</name>
    <dbReference type="NCBI Taxonomy" id="2020335"/>
    <lineage>
        <taxon>Bacteria</taxon>
        <taxon>Pseudomonadati</taxon>
        <taxon>Pseudomonadota</taxon>
        <taxon>Alphaproteobacteria</taxon>
        <taxon>Hyphomicrobiales</taxon>
        <taxon>Rhizobiaceae</taxon>
        <taxon>Liberibacter</taxon>
    </lineage>
</organism>
<evidence type="ECO:0000259" key="1">
    <source>
        <dbReference type="Pfam" id="PF10137"/>
    </source>
</evidence>
<dbReference type="AlphaFoldDB" id="A0A937AQJ1"/>
<dbReference type="InterPro" id="IPR019302">
    <property type="entry name" value="CAP12/PCTIR_TIR_dom"/>
</dbReference>
<proteinExistence type="predicted"/>
<accession>A0A937AQJ1</accession>
<sequence length="250" mass="28450">MQIRFYGSIDDLKNIIEKAGLTGDWTEKEVSGKKEHRFQHGIPKQGGIVNWYESTRTVTFQGNKNDTPLHVDLKNILRNHVHSPEIKKSDPRKIFIVHGHDKSLLQSIKLLLLELKLGDFCVLNQTANQSNTIIESLEKNISTLSTSYGIVLMTPDDVGAKKEKYKDIGDLPYRARQNVILEMGMLIATVGRKRMTIIRVEKVDMPSDLGGVYRIEFQENDFNKVRMGLIKNLREAGFEIAQDLIDKISS</sequence>
<gene>
    <name evidence="2" type="ORF">EU981_03325</name>
</gene>
<reference evidence="2" key="1">
    <citation type="submission" date="2019-02" db="EMBL/GenBank/DDBJ databases">
        <title>A novel Candidatus Liberibacter species associated with the New Zealand native fuchsia psyllid, Ctenarytaina fuchsiae.</title>
        <authorList>
            <person name="Thompson S.M."/>
            <person name="Jorgensen N."/>
            <person name="David C."/>
            <person name="Bulman S.R."/>
            <person name="Smith G.R."/>
        </authorList>
    </citation>
    <scope>NUCLEOTIDE SEQUENCE</scope>
    <source>
        <strain evidence="2">Oxford</strain>
    </source>
</reference>